<evidence type="ECO:0000256" key="4">
    <source>
        <dbReference type="ARBA" id="ARBA00022989"/>
    </source>
</evidence>
<dbReference type="Proteomes" id="UP000436016">
    <property type="component" value="Unassembled WGS sequence"/>
</dbReference>
<reference evidence="7 8" key="1">
    <citation type="submission" date="2019-12" db="EMBL/GenBank/DDBJ databases">
        <title>Strain KN286 was isolated from seawater, which was collected from Caroline Seamount in the tropical western Pacific.</title>
        <authorList>
            <person name="Wang Q."/>
        </authorList>
    </citation>
    <scope>NUCLEOTIDE SEQUENCE [LARGE SCALE GENOMIC DNA]</scope>
    <source>
        <strain evidence="7 8">KN286</strain>
    </source>
</reference>
<dbReference type="EMBL" id="WUWG01000001">
    <property type="protein sequence ID" value="MXU64862.1"/>
    <property type="molecule type" value="Genomic_DNA"/>
</dbReference>
<dbReference type="Pfam" id="PF01810">
    <property type="entry name" value="LysE"/>
    <property type="match status" value="1"/>
</dbReference>
<keyword evidence="3 6" id="KW-0812">Transmembrane</keyword>
<feature type="transmembrane region" description="Helical" evidence="6">
    <location>
        <begin position="6"/>
        <end position="29"/>
    </location>
</feature>
<dbReference type="GO" id="GO:0015171">
    <property type="term" value="F:amino acid transmembrane transporter activity"/>
    <property type="evidence" value="ECO:0007669"/>
    <property type="project" value="TreeGrafter"/>
</dbReference>
<dbReference type="GO" id="GO:0005886">
    <property type="term" value="C:plasma membrane"/>
    <property type="evidence" value="ECO:0007669"/>
    <property type="project" value="UniProtKB-SubCell"/>
</dbReference>
<dbReference type="AlphaFoldDB" id="A0A6B0TUE1"/>
<evidence type="ECO:0000313" key="8">
    <source>
        <dbReference type="Proteomes" id="UP000436016"/>
    </source>
</evidence>
<sequence>MTLSASSLALYAGALFILFLTPGPVWVALLARAVSGGFHAAWPLALGVVVGDVLWPLLAVLGVTFLSSFFEGLLAAMRWAGAGVFIFMGVMLIRHADRALSSDSRLTKPGVWAGFAAGLLVILGNPKAILFYMGILPGFFDLSAVTALDIAAICILSAAVPLAGNLMLALGVGQVRRFLASPSAVQRTNTGAGLALIGVGLAIGFLS</sequence>
<protein>
    <submittedName>
        <fullName evidence="7">LysE family transporter</fullName>
    </submittedName>
</protein>
<evidence type="ECO:0000313" key="7">
    <source>
        <dbReference type="EMBL" id="MXU64862.1"/>
    </source>
</evidence>
<dbReference type="RefSeq" id="WP_160852626.1">
    <property type="nucleotide sequence ID" value="NZ_WUWG01000001.1"/>
</dbReference>
<proteinExistence type="predicted"/>
<evidence type="ECO:0000256" key="6">
    <source>
        <dbReference type="SAM" id="Phobius"/>
    </source>
</evidence>
<evidence type="ECO:0000256" key="2">
    <source>
        <dbReference type="ARBA" id="ARBA00022475"/>
    </source>
</evidence>
<feature type="transmembrane region" description="Helical" evidence="6">
    <location>
        <begin position="72"/>
        <end position="93"/>
    </location>
</feature>
<feature type="transmembrane region" description="Helical" evidence="6">
    <location>
        <begin position="114"/>
        <end position="135"/>
    </location>
</feature>
<keyword evidence="4 6" id="KW-1133">Transmembrane helix</keyword>
<keyword evidence="2" id="KW-1003">Cell membrane</keyword>
<organism evidence="7 8">
    <name type="scientific">Oceanomicrobium pacificus</name>
    <dbReference type="NCBI Taxonomy" id="2692916"/>
    <lineage>
        <taxon>Bacteria</taxon>
        <taxon>Pseudomonadati</taxon>
        <taxon>Pseudomonadota</taxon>
        <taxon>Alphaproteobacteria</taxon>
        <taxon>Rhodobacterales</taxon>
        <taxon>Paracoccaceae</taxon>
        <taxon>Oceanomicrobium</taxon>
    </lineage>
</organism>
<name>A0A6B0TUE1_9RHOB</name>
<dbReference type="InterPro" id="IPR001123">
    <property type="entry name" value="LeuE-type"/>
</dbReference>
<evidence type="ECO:0000256" key="5">
    <source>
        <dbReference type="ARBA" id="ARBA00023136"/>
    </source>
</evidence>
<keyword evidence="8" id="KW-1185">Reference proteome</keyword>
<gene>
    <name evidence="7" type="ORF">GSH16_05355</name>
</gene>
<evidence type="ECO:0000256" key="1">
    <source>
        <dbReference type="ARBA" id="ARBA00004651"/>
    </source>
</evidence>
<keyword evidence="5 6" id="KW-0472">Membrane</keyword>
<dbReference type="PANTHER" id="PTHR30086">
    <property type="entry name" value="ARGININE EXPORTER PROTEIN ARGO"/>
    <property type="match status" value="1"/>
</dbReference>
<evidence type="ECO:0000256" key="3">
    <source>
        <dbReference type="ARBA" id="ARBA00022692"/>
    </source>
</evidence>
<comment type="subcellular location">
    <subcellularLocation>
        <location evidence="1">Cell membrane</location>
        <topology evidence="1">Multi-pass membrane protein</topology>
    </subcellularLocation>
</comment>
<feature type="transmembrane region" description="Helical" evidence="6">
    <location>
        <begin position="41"/>
        <end position="66"/>
    </location>
</feature>
<feature type="transmembrane region" description="Helical" evidence="6">
    <location>
        <begin position="147"/>
        <end position="168"/>
    </location>
</feature>
<dbReference type="PANTHER" id="PTHR30086:SF20">
    <property type="entry name" value="ARGININE EXPORTER PROTEIN ARGO-RELATED"/>
    <property type="match status" value="1"/>
</dbReference>
<comment type="caution">
    <text evidence="7">The sequence shown here is derived from an EMBL/GenBank/DDBJ whole genome shotgun (WGS) entry which is preliminary data.</text>
</comment>
<accession>A0A6B0TUE1</accession>
<feature type="transmembrane region" description="Helical" evidence="6">
    <location>
        <begin position="189"/>
        <end position="206"/>
    </location>
</feature>